<dbReference type="GO" id="GO:0003712">
    <property type="term" value="F:transcription coregulator activity"/>
    <property type="evidence" value="ECO:0007669"/>
    <property type="project" value="InterPro"/>
</dbReference>
<dbReference type="Proteomes" id="UP000310066">
    <property type="component" value="Unassembled WGS sequence"/>
</dbReference>
<reference evidence="11" key="3">
    <citation type="submission" date="2023-06" db="EMBL/GenBank/DDBJ databases">
        <title>Black Yeasts Isolated from many extreme environments.</title>
        <authorList>
            <person name="Coleine C."/>
            <person name="Stajich J.E."/>
            <person name="Selbmann L."/>
        </authorList>
    </citation>
    <scope>NUCLEOTIDE SEQUENCE</scope>
    <source>
        <strain evidence="11">CCFEE 5200</strain>
    </source>
</reference>
<comment type="subcellular location">
    <subcellularLocation>
        <location evidence="1 7">Nucleus</location>
    </subcellularLocation>
</comment>
<evidence type="ECO:0000256" key="3">
    <source>
        <dbReference type="ARBA" id="ARBA00023015"/>
    </source>
</evidence>
<dbReference type="InterPro" id="IPR019680">
    <property type="entry name" value="Mediator_Med1"/>
</dbReference>
<evidence type="ECO:0000256" key="5">
    <source>
        <dbReference type="ARBA" id="ARBA00023163"/>
    </source>
</evidence>
<keyword evidence="14" id="KW-1185">Reference proteome</keyword>
<comment type="function">
    <text evidence="7">Component of the Mediator complex, a coactivator involved in the regulated transcription of nearly all RNA polymerase II-dependent genes. Mediator functions as a bridge to convey information from gene-specific regulatory proteins to the basal RNA polymerase II transcription machinery. Mediator is recruited to promoters by direct interactions with regulatory proteins and serves as a scaffold for the assembly of a functional preinitiation complex with RNA polymerase II and the general transcription factors.</text>
</comment>
<evidence type="ECO:0000259" key="9">
    <source>
        <dbReference type="Pfam" id="PF10744"/>
    </source>
</evidence>
<feature type="region of interest" description="Disordered" evidence="8">
    <location>
        <begin position="1"/>
        <end position="84"/>
    </location>
</feature>
<dbReference type="PANTHER" id="PTHR35041:SF4">
    <property type="entry name" value="MEDIATOR OF RNA POLYMERASE II TRANSCRIPTION SUBUNIT 1"/>
    <property type="match status" value="1"/>
</dbReference>
<feature type="compositionally biased region" description="Polar residues" evidence="8">
    <location>
        <begin position="1"/>
        <end position="16"/>
    </location>
</feature>
<dbReference type="STRING" id="329885.A0A4U0TNE4"/>
<evidence type="ECO:0000256" key="8">
    <source>
        <dbReference type="SAM" id="MobiDB-lite"/>
    </source>
</evidence>
<feature type="compositionally biased region" description="Polar residues" evidence="8">
    <location>
        <begin position="55"/>
        <end position="64"/>
    </location>
</feature>
<dbReference type="EMBL" id="NAJP01000220">
    <property type="protein sequence ID" value="TKA23437.1"/>
    <property type="molecule type" value="Genomic_DNA"/>
</dbReference>
<evidence type="ECO:0000313" key="14">
    <source>
        <dbReference type="Proteomes" id="UP001175353"/>
    </source>
</evidence>
<evidence type="ECO:0000256" key="1">
    <source>
        <dbReference type="ARBA" id="ARBA00004123"/>
    </source>
</evidence>
<evidence type="ECO:0000313" key="12">
    <source>
        <dbReference type="EMBL" id="TKA23437.1"/>
    </source>
</evidence>
<evidence type="ECO:0000313" key="11">
    <source>
        <dbReference type="EMBL" id="KAK1012570.1"/>
    </source>
</evidence>
<dbReference type="GO" id="GO:0045944">
    <property type="term" value="P:positive regulation of transcription by RNA polymerase II"/>
    <property type="evidence" value="ECO:0007669"/>
    <property type="project" value="UniProtKB-ARBA"/>
</dbReference>
<dbReference type="EMBL" id="JAUJLE010000007">
    <property type="protein sequence ID" value="KAK1012570.1"/>
    <property type="molecule type" value="Genomic_DNA"/>
</dbReference>
<proteinExistence type="inferred from homology"/>
<comment type="similarity">
    <text evidence="2 7">Belongs to the Mediator complex subunit 1 family.</text>
</comment>
<evidence type="ECO:0000256" key="2">
    <source>
        <dbReference type="ARBA" id="ARBA00006210"/>
    </source>
</evidence>
<dbReference type="Pfam" id="PF10744">
    <property type="entry name" value="Med1"/>
    <property type="match status" value="1"/>
</dbReference>
<feature type="domain" description="Mediator complex subunit Med1" evidence="9">
    <location>
        <begin position="156"/>
        <end position="547"/>
    </location>
</feature>
<keyword evidence="4 7" id="KW-0010">Activator</keyword>
<protein>
    <recommendedName>
        <fullName evidence="7">Mediator of RNA polymerase II transcription subunit 1</fullName>
    </recommendedName>
    <alternativeName>
        <fullName evidence="7">Mediator complex subunit 1</fullName>
    </alternativeName>
</protein>
<keyword evidence="3 7" id="KW-0805">Transcription regulation</keyword>
<reference evidence="12 13" key="1">
    <citation type="submission" date="2017-03" db="EMBL/GenBank/DDBJ databases">
        <title>Genomes of endolithic fungi from Antarctica.</title>
        <authorList>
            <person name="Coleine C."/>
            <person name="Masonjones S."/>
            <person name="Stajich J.E."/>
        </authorList>
    </citation>
    <scope>NUCLEOTIDE SEQUENCE [LARGE SCALE GENOMIC DNA]</scope>
    <source>
        <strain evidence="12 13">CCFEE 5311</strain>
    </source>
</reference>
<accession>A0A4U0TNE4</accession>
<dbReference type="PANTHER" id="PTHR35041">
    <property type="entry name" value="MEDIATOR OF RNA POLYMERASE II TRANSCRIPTION SUBUNIT 1"/>
    <property type="match status" value="1"/>
</dbReference>
<dbReference type="Proteomes" id="UP001175353">
    <property type="component" value="Unassembled WGS sequence"/>
</dbReference>
<evidence type="ECO:0000313" key="10">
    <source>
        <dbReference type="EMBL" id="KAK0325002.1"/>
    </source>
</evidence>
<feature type="compositionally biased region" description="Polar residues" evidence="8">
    <location>
        <begin position="75"/>
        <end position="84"/>
    </location>
</feature>
<evidence type="ECO:0000256" key="7">
    <source>
        <dbReference type="RuleBase" id="RU364059"/>
    </source>
</evidence>
<dbReference type="GO" id="GO:0016592">
    <property type="term" value="C:mediator complex"/>
    <property type="evidence" value="ECO:0007669"/>
    <property type="project" value="InterPro"/>
</dbReference>
<name>A0A4U0TNE4_9PEZI</name>
<dbReference type="EMBL" id="JASUXU010000008">
    <property type="protein sequence ID" value="KAK0325002.1"/>
    <property type="molecule type" value="Genomic_DNA"/>
</dbReference>
<reference evidence="10" key="2">
    <citation type="submission" date="2021-12" db="EMBL/GenBank/DDBJ databases">
        <title>Black yeast isolated from Biological Soil Crust.</title>
        <authorList>
            <person name="Kurbessoian T."/>
        </authorList>
    </citation>
    <scope>NUCLEOTIDE SEQUENCE</scope>
    <source>
        <strain evidence="10">CCFEE 5208</strain>
    </source>
</reference>
<organism evidence="12 13">
    <name type="scientific">Friedmanniomyces endolithicus</name>
    <dbReference type="NCBI Taxonomy" id="329885"/>
    <lineage>
        <taxon>Eukaryota</taxon>
        <taxon>Fungi</taxon>
        <taxon>Dikarya</taxon>
        <taxon>Ascomycota</taxon>
        <taxon>Pezizomycotina</taxon>
        <taxon>Dothideomycetes</taxon>
        <taxon>Dothideomycetidae</taxon>
        <taxon>Mycosphaerellales</taxon>
        <taxon>Teratosphaeriaceae</taxon>
        <taxon>Friedmanniomyces</taxon>
    </lineage>
</organism>
<evidence type="ECO:0000256" key="4">
    <source>
        <dbReference type="ARBA" id="ARBA00023159"/>
    </source>
</evidence>
<dbReference type="AlphaFoldDB" id="A0A4U0TNE4"/>
<dbReference type="OrthoDB" id="5310959at2759"/>
<comment type="caution">
    <text evidence="12">The sequence shown here is derived from an EMBL/GenBank/DDBJ whole genome shotgun (WGS) entry which is preliminary data.</text>
</comment>
<keyword evidence="5 7" id="KW-0804">Transcription</keyword>
<sequence length="683" mass="73442">MATPTSSAPLNPSSASKRAAGHVSTPSHLGFSPAPRSVPSPATTRKENAGKTPINHPTTSSHGSKTLGGTPMIHSLSQQGITNGSSPGAHMLSFGTPLGLGVEGITPGTFNMPTPGMAGVPMSFTMSELGVASGVVAPKRNEDEERRVKMRRVLKRIGKPKGRVSEEAMARISRMVGFDLAIDHETPEERVKNASLVGNRSFDIAGKKILLEVTLKDQRPEDVTAAFATENAGLHEQAQAVGKVLLDDLRDAGEIPLSASLDRFAANLELLASIDCLSTDHFDSFEALSGIYTSLHRLHDQEMAASNELEVLRRRSGKPVVHANGQIGFKIAYWEKDEFHDDSKGGEIMKGFFTLDLGIERSSAGVYPSVRVSDDWLPNPLELSMTELSATIPWQEPLPTLIMASTDGDAMVVDNEPKLPDLRFMAKLDPPIVLPWQVATNILQSFGLPAPQLIAYPPTWHVLALAPSGKTSFNPMTDRAVVAEKSVLVMKGNEETETTHRYVLDVAKPDGGYKLERLPFAHPRQLIELLPTLRQWAYFGSLVSSLFAGDSSTIGKLGTTSRIGMTGKGIVKRNAPIPISLDDLLTPPATPPSVDRLSVSVSLATSPVPTLSFIFSTSMDRPVCNVTVQVLQNGIMSVIDGEGLTDDAGTEGVDGANSKRFGEALEACGDVGVWLEWVRMQIR</sequence>
<keyword evidence="6 7" id="KW-0539">Nucleus</keyword>
<gene>
    <name evidence="12" type="ORF">B0A54_17822</name>
    <name evidence="10" type="ORF">LTR82_003988</name>
    <name evidence="11" type="ORF">LTR91_001813</name>
</gene>
<dbReference type="Proteomes" id="UP001168146">
    <property type="component" value="Unassembled WGS sequence"/>
</dbReference>
<evidence type="ECO:0000313" key="13">
    <source>
        <dbReference type="Proteomes" id="UP000310066"/>
    </source>
</evidence>
<evidence type="ECO:0000256" key="6">
    <source>
        <dbReference type="ARBA" id="ARBA00023242"/>
    </source>
</evidence>